<dbReference type="GO" id="GO:0003723">
    <property type="term" value="F:RNA binding"/>
    <property type="evidence" value="ECO:0007669"/>
    <property type="project" value="InterPro"/>
</dbReference>
<dbReference type="FunFam" id="1.25.40.10:FF:000277">
    <property type="entry name" value="Pentatricopeptide repeat-containing protein, mitochondrial"/>
    <property type="match status" value="1"/>
</dbReference>
<organism evidence="4 5">
    <name type="scientific">Erythranthe guttata</name>
    <name type="common">Yellow monkey flower</name>
    <name type="synonym">Mimulus guttatus</name>
    <dbReference type="NCBI Taxonomy" id="4155"/>
    <lineage>
        <taxon>Eukaryota</taxon>
        <taxon>Viridiplantae</taxon>
        <taxon>Streptophyta</taxon>
        <taxon>Embryophyta</taxon>
        <taxon>Tracheophyta</taxon>
        <taxon>Spermatophyta</taxon>
        <taxon>Magnoliopsida</taxon>
        <taxon>eudicotyledons</taxon>
        <taxon>Gunneridae</taxon>
        <taxon>Pentapetalae</taxon>
        <taxon>asterids</taxon>
        <taxon>lamiids</taxon>
        <taxon>Lamiales</taxon>
        <taxon>Phrymaceae</taxon>
        <taxon>Erythranthe</taxon>
    </lineage>
</organism>
<proteinExistence type="inferred from homology"/>
<name>A0A022PSA7_ERYGU</name>
<dbReference type="FunFam" id="1.25.40.10:FF:000344">
    <property type="entry name" value="Pentatricopeptide repeat-containing protein"/>
    <property type="match status" value="1"/>
</dbReference>
<feature type="repeat" description="PPR" evidence="3">
    <location>
        <begin position="107"/>
        <end position="137"/>
    </location>
</feature>
<feature type="repeat" description="PPR" evidence="3">
    <location>
        <begin position="76"/>
        <end position="106"/>
    </location>
</feature>
<dbReference type="PANTHER" id="PTHR47926">
    <property type="entry name" value="PENTATRICOPEPTIDE REPEAT-CONTAINING PROTEIN"/>
    <property type="match status" value="1"/>
</dbReference>
<dbReference type="NCBIfam" id="TIGR00756">
    <property type="entry name" value="PPR"/>
    <property type="match status" value="5"/>
</dbReference>
<evidence type="ECO:0000256" key="2">
    <source>
        <dbReference type="ARBA" id="ARBA00061659"/>
    </source>
</evidence>
<evidence type="ECO:0000256" key="3">
    <source>
        <dbReference type="PROSITE-ProRule" id="PRU00708"/>
    </source>
</evidence>
<dbReference type="Pfam" id="PF20431">
    <property type="entry name" value="E_motif"/>
    <property type="match status" value="1"/>
</dbReference>
<dbReference type="InterPro" id="IPR011990">
    <property type="entry name" value="TPR-like_helical_dom_sf"/>
</dbReference>
<dbReference type="InterPro" id="IPR002885">
    <property type="entry name" value="PPR_rpt"/>
</dbReference>
<sequence length="595" mass="66645">MVMEEPQTFLWNSVIKAHVNSGLIESAFLVFKLMRQMGVSCDSYTFPIVSKLAIQIGFEFAEMIHCMAVKMGFECNVYFCNAAIDAYVKSGCFGDALKLFDEMPSRDLVSWTSVISGYVHEGNTREAVRLFNEMRNEVGPNEVTLIVMLQTCSSVVDGRQFHGYSIKCGSSMDRSLRNSIMQMYADFSSADEVETLFRETDERDAVSWNIMIYSHSSKGNATKMVDCFNKMRNEVEASVETYTLLITGLGECGDHSQCRQIHCLALKSGSLDNILITTFLNSYAKCGDFENSTKFFKQVSCKSYATCDDAMIETMRSLVVGYTNVGALRLGKSIHGYFIRNSLSTPNGSARLLETSILNMYVKCGDISSGRICFDRMPVKDLVSWSSMIEGYSTHGLGHEALQIFHQMKTEGIKPNGVTFLSLLSACSHSGLLQEGCETLISMKRVFGIKPDLDHYTSIVDLLGRYGKVKEALSIVLKFVALPDSRIWGALLGASRIHEDRKVGEFSARKILELESDNTRYYTLISNVQAIGERWSEVEETRDCVKEMNVIKNPGWSFLEVKGVVHGFVSGDRSHHQMGDLCNLIWCLSRNSLDF</sequence>
<accession>A0A022PSA7</accession>
<dbReference type="AlphaFoldDB" id="A0A022PSA7"/>
<dbReference type="Pfam" id="PF01535">
    <property type="entry name" value="PPR"/>
    <property type="match status" value="1"/>
</dbReference>
<reference evidence="4 5" key="1">
    <citation type="journal article" date="2013" name="Proc. Natl. Acad. Sci. U.S.A.">
        <title>Fine-scale variation in meiotic recombination in Mimulus inferred from population shotgun sequencing.</title>
        <authorList>
            <person name="Hellsten U."/>
            <person name="Wright K.M."/>
            <person name="Jenkins J."/>
            <person name="Shu S."/>
            <person name="Yuan Y."/>
            <person name="Wessler S.R."/>
            <person name="Schmutz J."/>
            <person name="Willis J.H."/>
            <person name="Rokhsar D.S."/>
        </authorList>
    </citation>
    <scope>NUCLEOTIDE SEQUENCE [LARGE SCALE GENOMIC DNA]</scope>
    <source>
        <strain evidence="5">cv. DUN x IM62</strain>
    </source>
</reference>
<dbReference type="GO" id="GO:0009451">
    <property type="term" value="P:RNA modification"/>
    <property type="evidence" value="ECO:0000318"/>
    <property type="project" value="GO_Central"/>
</dbReference>
<dbReference type="GO" id="GO:0016556">
    <property type="term" value="P:mRNA modification"/>
    <property type="evidence" value="ECO:0007669"/>
    <property type="project" value="UniProtKB-ARBA"/>
</dbReference>
<dbReference type="Pfam" id="PF13041">
    <property type="entry name" value="PPR_2"/>
    <property type="match status" value="4"/>
</dbReference>
<keyword evidence="1" id="KW-0677">Repeat</keyword>
<dbReference type="InterPro" id="IPR046848">
    <property type="entry name" value="E_motif"/>
</dbReference>
<dbReference type="Proteomes" id="UP000030748">
    <property type="component" value="Unassembled WGS sequence"/>
</dbReference>
<gene>
    <name evidence="4" type="ORF">MIMGU_mgv1a003277mg</name>
</gene>
<dbReference type="eggNOG" id="KOG4197">
    <property type="taxonomic scope" value="Eukaryota"/>
</dbReference>
<keyword evidence="5" id="KW-1185">Reference proteome</keyword>
<dbReference type="Gene3D" id="1.25.40.10">
    <property type="entry name" value="Tetratricopeptide repeat domain"/>
    <property type="match status" value="5"/>
</dbReference>
<feature type="repeat" description="PPR" evidence="3">
    <location>
        <begin position="381"/>
        <end position="415"/>
    </location>
</feature>
<evidence type="ECO:0000313" key="4">
    <source>
        <dbReference type="EMBL" id="EYU18656.1"/>
    </source>
</evidence>
<evidence type="ECO:0000256" key="1">
    <source>
        <dbReference type="ARBA" id="ARBA00022737"/>
    </source>
</evidence>
<feature type="repeat" description="PPR" evidence="3">
    <location>
        <begin position="7"/>
        <end position="41"/>
    </location>
</feature>
<dbReference type="EMBL" id="KI632325">
    <property type="protein sequence ID" value="EYU18656.1"/>
    <property type="molecule type" value="Genomic_DNA"/>
</dbReference>
<dbReference type="InterPro" id="IPR046960">
    <property type="entry name" value="PPR_At4g14850-like_plant"/>
</dbReference>
<comment type="similarity">
    <text evidence="2">Belongs to the PPR family. PCMP-E subfamily.</text>
</comment>
<evidence type="ECO:0000313" key="5">
    <source>
        <dbReference type="Proteomes" id="UP000030748"/>
    </source>
</evidence>
<evidence type="ECO:0008006" key="6">
    <source>
        <dbReference type="Google" id="ProtNLM"/>
    </source>
</evidence>
<dbReference type="PROSITE" id="PS51375">
    <property type="entry name" value="PPR"/>
    <property type="match status" value="4"/>
</dbReference>
<dbReference type="GO" id="GO:0005737">
    <property type="term" value="C:cytoplasm"/>
    <property type="evidence" value="ECO:0007669"/>
    <property type="project" value="UniProtKB-ARBA"/>
</dbReference>
<protein>
    <recommendedName>
        <fullName evidence="6">Pentatricopeptide repeat-containing protein</fullName>
    </recommendedName>
</protein>